<evidence type="ECO:0000256" key="2">
    <source>
        <dbReference type="SAM" id="Phobius"/>
    </source>
</evidence>
<dbReference type="EMBL" id="KV919063">
    <property type="protein sequence ID" value="OSX72415.1"/>
    <property type="molecule type" value="Genomic_DNA"/>
</dbReference>
<keyword evidence="1" id="KW-0106">Calcium</keyword>
<sequence>MRFSFPRLPAFRVPTPGRRFSDTSAFDKTVSAVFRKVAVNGVIDEMALVVAMCHLHFKLKKHVPGVTRTPTREAVQEVLGGFDANRDGVLDETEFHRFAKEWWDNTGAIWVYRAALVSAVTFVAVPELAAAARLKIPHGTDVPKGVWVAAAGLLFNAVSTAVAARMERADA</sequence>
<evidence type="ECO:0000313" key="4">
    <source>
        <dbReference type="EMBL" id="OSX72415.1"/>
    </source>
</evidence>
<dbReference type="PROSITE" id="PS00018">
    <property type="entry name" value="EF_HAND_1"/>
    <property type="match status" value="1"/>
</dbReference>
<feature type="transmembrane region" description="Helical" evidence="2">
    <location>
        <begin position="107"/>
        <end position="125"/>
    </location>
</feature>
<proteinExistence type="predicted"/>
<dbReference type="Proteomes" id="UP000218209">
    <property type="component" value="Unassembled WGS sequence"/>
</dbReference>
<gene>
    <name evidence="4" type="ORF">BU14_0438s0010</name>
</gene>
<dbReference type="InterPro" id="IPR002048">
    <property type="entry name" value="EF_hand_dom"/>
</dbReference>
<dbReference type="AlphaFoldDB" id="A0A1X6NV29"/>
<dbReference type="InterPro" id="IPR018247">
    <property type="entry name" value="EF_Hand_1_Ca_BS"/>
</dbReference>
<evidence type="ECO:0000313" key="5">
    <source>
        <dbReference type="Proteomes" id="UP000218209"/>
    </source>
</evidence>
<evidence type="ECO:0000256" key="1">
    <source>
        <dbReference type="ARBA" id="ARBA00022837"/>
    </source>
</evidence>
<name>A0A1X6NV29_PORUM</name>
<keyword evidence="2" id="KW-1133">Transmembrane helix</keyword>
<dbReference type="SUPFAM" id="SSF47473">
    <property type="entry name" value="EF-hand"/>
    <property type="match status" value="1"/>
</dbReference>
<accession>A0A1X6NV29</accession>
<dbReference type="PROSITE" id="PS50222">
    <property type="entry name" value="EF_HAND_2"/>
    <property type="match status" value="1"/>
</dbReference>
<feature type="transmembrane region" description="Helical" evidence="2">
    <location>
        <begin position="145"/>
        <end position="164"/>
    </location>
</feature>
<protein>
    <recommendedName>
        <fullName evidence="3">EF-hand domain-containing protein</fullName>
    </recommendedName>
</protein>
<feature type="domain" description="EF-hand" evidence="3">
    <location>
        <begin position="70"/>
        <end position="105"/>
    </location>
</feature>
<reference evidence="4 5" key="1">
    <citation type="submission" date="2017-03" db="EMBL/GenBank/DDBJ databases">
        <title>WGS assembly of Porphyra umbilicalis.</title>
        <authorList>
            <person name="Brawley S.H."/>
            <person name="Blouin N.A."/>
            <person name="Ficko-Blean E."/>
            <person name="Wheeler G.L."/>
            <person name="Lohr M."/>
            <person name="Goodson H.V."/>
            <person name="Jenkins J.W."/>
            <person name="Blaby-Haas C.E."/>
            <person name="Helliwell K.E."/>
            <person name="Chan C."/>
            <person name="Marriage T."/>
            <person name="Bhattacharya D."/>
            <person name="Klein A.S."/>
            <person name="Badis Y."/>
            <person name="Brodie J."/>
            <person name="Cao Y."/>
            <person name="Collen J."/>
            <person name="Dittami S.M."/>
            <person name="Gachon C.M."/>
            <person name="Green B.R."/>
            <person name="Karpowicz S."/>
            <person name="Kim J.W."/>
            <person name="Kudahl U."/>
            <person name="Lin S."/>
            <person name="Michel G."/>
            <person name="Mittag M."/>
            <person name="Olson B.J."/>
            <person name="Pangilinan J."/>
            <person name="Peng Y."/>
            <person name="Qiu H."/>
            <person name="Shu S."/>
            <person name="Singer J.T."/>
            <person name="Smith A.G."/>
            <person name="Sprecher B.N."/>
            <person name="Wagner V."/>
            <person name="Wang W."/>
            <person name="Wang Z.-Y."/>
            <person name="Yan J."/>
            <person name="Yarish C."/>
            <person name="Zoeuner-Riek S."/>
            <person name="Zhuang Y."/>
            <person name="Zou Y."/>
            <person name="Lindquist E.A."/>
            <person name="Grimwood J."/>
            <person name="Barry K."/>
            <person name="Rokhsar D.S."/>
            <person name="Schmutz J."/>
            <person name="Stiller J.W."/>
            <person name="Grossman A.R."/>
            <person name="Prochnik S.E."/>
        </authorList>
    </citation>
    <scope>NUCLEOTIDE SEQUENCE [LARGE SCALE GENOMIC DNA]</scope>
    <source>
        <strain evidence="4">4086291</strain>
    </source>
</reference>
<dbReference type="OrthoDB" id="26525at2759"/>
<organism evidence="4 5">
    <name type="scientific">Porphyra umbilicalis</name>
    <name type="common">Purple laver</name>
    <name type="synonym">Red alga</name>
    <dbReference type="NCBI Taxonomy" id="2786"/>
    <lineage>
        <taxon>Eukaryota</taxon>
        <taxon>Rhodophyta</taxon>
        <taxon>Bangiophyceae</taxon>
        <taxon>Bangiales</taxon>
        <taxon>Bangiaceae</taxon>
        <taxon>Porphyra</taxon>
    </lineage>
</organism>
<evidence type="ECO:0000259" key="3">
    <source>
        <dbReference type="PROSITE" id="PS50222"/>
    </source>
</evidence>
<keyword evidence="5" id="KW-1185">Reference proteome</keyword>
<dbReference type="GO" id="GO:0005509">
    <property type="term" value="F:calcium ion binding"/>
    <property type="evidence" value="ECO:0007669"/>
    <property type="project" value="InterPro"/>
</dbReference>
<keyword evidence="2" id="KW-0472">Membrane</keyword>
<keyword evidence="2" id="KW-0812">Transmembrane</keyword>
<dbReference type="InterPro" id="IPR011992">
    <property type="entry name" value="EF-hand-dom_pair"/>
</dbReference>